<evidence type="ECO:0008006" key="4">
    <source>
        <dbReference type="Google" id="ProtNLM"/>
    </source>
</evidence>
<gene>
    <name evidence="2" type="ORF">DAMNIGENAA_26160</name>
</gene>
<dbReference type="RefSeq" id="WP_281794792.1">
    <property type="nucleotide sequence ID" value="NZ_BSDR01000001.1"/>
</dbReference>
<dbReference type="Pfam" id="PF11006">
    <property type="entry name" value="DUF2845"/>
    <property type="match status" value="1"/>
</dbReference>
<dbReference type="EMBL" id="BSDR01000001">
    <property type="protein sequence ID" value="GLI35183.1"/>
    <property type="molecule type" value="Genomic_DNA"/>
</dbReference>
<comment type="caution">
    <text evidence="2">The sequence shown here is derived from an EMBL/GenBank/DDBJ whole genome shotgun (WGS) entry which is preliminary data.</text>
</comment>
<proteinExistence type="predicted"/>
<protein>
    <recommendedName>
        <fullName evidence="4">DUF2845 domain-containing protein</fullName>
    </recommendedName>
</protein>
<name>A0A9W6FUM9_9BACT</name>
<accession>A0A9W6FUM9</accession>
<dbReference type="AlphaFoldDB" id="A0A9W6FUM9"/>
<keyword evidence="1" id="KW-0732">Signal</keyword>
<organism evidence="2 3">
    <name type="scientific">Desulforhabdus amnigena</name>
    <dbReference type="NCBI Taxonomy" id="40218"/>
    <lineage>
        <taxon>Bacteria</taxon>
        <taxon>Pseudomonadati</taxon>
        <taxon>Thermodesulfobacteriota</taxon>
        <taxon>Syntrophobacteria</taxon>
        <taxon>Syntrophobacterales</taxon>
        <taxon>Syntrophobacteraceae</taxon>
        <taxon>Desulforhabdus</taxon>
    </lineage>
</organism>
<evidence type="ECO:0000313" key="3">
    <source>
        <dbReference type="Proteomes" id="UP001144372"/>
    </source>
</evidence>
<feature type="chain" id="PRO_5040812518" description="DUF2845 domain-containing protein" evidence="1">
    <location>
        <begin position="25"/>
        <end position="121"/>
    </location>
</feature>
<feature type="signal peptide" evidence="1">
    <location>
        <begin position="1"/>
        <end position="24"/>
    </location>
</feature>
<sequence>MKKISLLFMLLLLLAVMTPSHSFAFRCGTHLVHIGDRKWEVLQKCGPPDFTEVWEEKRLERVFGVPYGNWDSSLQTRIPFGAVVYVLIEEWVYSSGPTRFVRILRFENSQLVDIYTGDYGF</sequence>
<evidence type="ECO:0000256" key="1">
    <source>
        <dbReference type="SAM" id="SignalP"/>
    </source>
</evidence>
<dbReference type="Proteomes" id="UP001144372">
    <property type="component" value="Unassembled WGS sequence"/>
</dbReference>
<dbReference type="InterPro" id="IPR021268">
    <property type="entry name" value="DUF2845"/>
</dbReference>
<reference evidence="2" key="1">
    <citation type="submission" date="2022-12" db="EMBL/GenBank/DDBJ databases">
        <title>Reference genome sequencing for broad-spectrum identification of bacterial and archaeal isolates by mass spectrometry.</title>
        <authorList>
            <person name="Sekiguchi Y."/>
            <person name="Tourlousse D.M."/>
        </authorList>
    </citation>
    <scope>NUCLEOTIDE SEQUENCE</scope>
    <source>
        <strain evidence="2">ASRB1</strain>
    </source>
</reference>
<keyword evidence="3" id="KW-1185">Reference proteome</keyword>
<evidence type="ECO:0000313" key="2">
    <source>
        <dbReference type="EMBL" id="GLI35183.1"/>
    </source>
</evidence>